<reference evidence="6 7" key="1">
    <citation type="submission" date="2019-12" db="EMBL/GenBank/DDBJ databases">
        <title>Novel species isolated from a subtropical stream in China.</title>
        <authorList>
            <person name="Lu H."/>
        </authorList>
    </citation>
    <scope>NUCLEOTIDE SEQUENCE [LARGE SCALE GENOMIC DNA]</scope>
    <source>
        <strain evidence="6 7">CY42W</strain>
    </source>
</reference>
<keyword evidence="2" id="KW-0805">Transcription regulation</keyword>
<keyword evidence="7" id="KW-1185">Reference proteome</keyword>
<evidence type="ECO:0000313" key="7">
    <source>
        <dbReference type="Proteomes" id="UP000642144"/>
    </source>
</evidence>
<dbReference type="Pfam" id="PF03466">
    <property type="entry name" value="LysR_substrate"/>
    <property type="match status" value="1"/>
</dbReference>
<dbReference type="EMBL" id="WWCT01000012">
    <property type="protein sequence ID" value="MYN27901.1"/>
    <property type="molecule type" value="Genomic_DNA"/>
</dbReference>
<evidence type="ECO:0000256" key="3">
    <source>
        <dbReference type="ARBA" id="ARBA00023125"/>
    </source>
</evidence>
<evidence type="ECO:0000256" key="1">
    <source>
        <dbReference type="ARBA" id="ARBA00009437"/>
    </source>
</evidence>
<dbReference type="SUPFAM" id="SSF46785">
    <property type="entry name" value="Winged helix' DNA-binding domain"/>
    <property type="match status" value="1"/>
</dbReference>
<evidence type="ECO:0000256" key="4">
    <source>
        <dbReference type="ARBA" id="ARBA00023163"/>
    </source>
</evidence>
<dbReference type="InterPro" id="IPR036388">
    <property type="entry name" value="WH-like_DNA-bd_sf"/>
</dbReference>
<evidence type="ECO:0000313" key="6">
    <source>
        <dbReference type="EMBL" id="MYN27901.1"/>
    </source>
</evidence>
<dbReference type="PANTHER" id="PTHR30118">
    <property type="entry name" value="HTH-TYPE TRANSCRIPTIONAL REGULATOR LEUO-RELATED"/>
    <property type="match status" value="1"/>
</dbReference>
<dbReference type="Proteomes" id="UP000642144">
    <property type="component" value="Unassembled WGS sequence"/>
</dbReference>
<dbReference type="Pfam" id="PF00126">
    <property type="entry name" value="HTH_1"/>
    <property type="match status" value="1"/>
</dbReference>
<dbReference type="RefSeq" id="WP_161055777.1">
    <property type="nucleotide sequence ID" value="NZ_WWCT01000012.1"/>
</dbReference>
<feature type="domain" description="HTH lysR-type" evidence="5">
    <location>
        <begin position="9"/>
        <end position="66"/>
    </location>
</feature>
<dbReference type="PROSITE" id="PS50931">
    <property type="entry name" value="HTH_LYSR"/>
    <property type="match status" value="1"/>
</dbReference>
<protein>
    <submittedName>
        <fullName evidence="6">LysR family transcriptional regulator</fullName>
    </submittedName>
</protein>
<dbReference type="PANTHER" id="PTHR30118:SF15">
    <property type="entry name" value="TRANSCRIPTIONAL REGULATORY PROTEIN"/>
    <property type="match status" value="1"/>
</dbReference>
<dbReference type="InterPro" id="IPR050389">
    <property type="entry name" value="LysR-type_TF"/>
</dbReference>
<comment type="similarity">
    <text evidence="1">Belongs to the LysR transcriptional regulatory family.</text>
</comment>
<sequence length="306" mass="33421">MKPTTLRNLDLNLLHVFSVLMEEQSVSRAAERLYIGQPGLSGALRRLREALGDELFVRVGRGLQPTPRALALAPEIARALATIERAVQAPEAFDPAGWEGEFRIGMCDNFEAGFFGQLAARVRELAPAARVLAVASSKRDAVQLLESGAHDMSLAVHEEPPSWHIREPLFEQRLVCLYDPSQLSLPSPLGIEDYAKAQHVVVSSEGSEEANFDQVLAAAGIRRNIVAGVSRHASVASLLRALPAIATVPEVTAMCVAPLYGLAVSEAPLALPTEPISMLYRRTDQMDGRFIWFRSMVLEVISAHRK</sequence>
<dbReference type="InterPro" id="IPR036390">
    <property type="entry name" value="WH_DNA-bd_sf"/>
</dbReference>
<keyword evidence="3" id="KW-0238">DNA-binding</keyword>
<comment type="caution">
    <text evidence="6">The sequence shown here is derived from an EMBL/GenBank/DDBJ whole genome shotgun (WGS) entry which is preliminary data.</text>
</comment>
<dbReference type="Gene3D" id="1.10.10.10">
    <property type="entry name" value="Winged helix-like DNA-binding domain superfamily/Winged helix DNA-binding domain"/>
    <property type="match status" value="1"/>
</dbReference>
<gene>
    <name evidence="6" type="ORF">GTP69_15920</name>
</gene>
<dbReference type="Gene3D" id="3.40.190.10">
    <property type="entry name" value="Periplasmic binding protein-like II"/>
    <property type="match status" value="2"/>
</dbReference>
<proteinExistence type="inferred from homology"/>
<dbReference type="InterPro" id="IPR005119">
    <property type="entry name" value="LysR_subst-bd"/>
</dbReference>
<dbReference type="InterPro" id="IPR000847">
    <property type="entry name" value="LysR_HTH_N"/>
</dbReference>
<organism evidence="6 7">
    <name type="scientific">Duganella levis</name>
    <dbReference type="NCBI Taxonomy" id="2692169"/>
    <lineage>
        <taxon>Bacteria</taxon>
        <taxon>Pseudomonadati</taxon>
        <taxon>Pseudomonadota</taxon>
        <taxon>Betaproteobacteria</taxon>
        <taxon>Burkholderiales</taxon>
        <taxon>Oxalobacteraceae</taxon>
        <taxon>Telluria group</taxon>
        <taxon>Duganella</taxon>
    </lineage>
</organism>
<accession>A0ABW9W1U6</accession>
<keyword evidence="4" id="KW-0804">Transcription</keyword>
<name>A0ABW9W1U6_9BURK</name>
<dbReference type="SUPFAM" id="SSF53850">
    <property type="entry name" value="Periplasmic binding protein-like II"/>
    <property type="match status" value="1"/>
</dbReference>
<evidence type="ECO:0000256" key="2">
    <source>
        <dbReference type="ARBA" id="ARBA00023015"/>
    </source>
</evidence>
<evidence type="ECO:0000259" key="5">
    <source>
        <dbReference type="PROSITE" id="PS50931"/>
    </source>
</evidence>
<dbReference type="PRINTS" id="PR00039">
    <property type="entry name" value="HTHLYSR"/>
</dbReference>